<keyword evidence="8" id="KW-0597">Phosphoprotein</keyword>
<dbReference type="InterPro" id="IPR036736">
    <property type="entry name" value="ACP-like_sf"/>
</dbReference>
<dbReference type="Gene3D" id="3.40.50.720">
    <property type="entry name" value="NAD(P)-binding Rossmann-like Domain"/>
    <property type="match status" value="1"/>
</dbReference>
<keyword evidence="7" id="KW-0596">Phosphopantetheine</keyword>
<dbReference type="GO" id="GO:0019878">
    <property type="term" value="P:lysine biosynthetic process via aminoadipic acid"/>
    <property type="evidence" value="ECO:0007669"/>
    <property type="project" value="UniProtKB-UniPathway"/>
</dbReference>
<dbReference type="InterPro" id="IPR010071">
    <property type="entry name" value="AA_adenyl_dom"/>
</dbReference>
<dbReference type="InterPro" id="IPR013120">
    <property type="entry name" value="FAR_NAD-bd"/>
</dbReference>
<evidence type="ECO:0000256" key="9">
    <source>
        <dbReference type="ARBA" id="ARBA00022605"/>
    </source>
</evidence>
<dbReference type="GO" id="GO:0004043">
    <property type="term" value="F:L-aminoadipate-semialdehyde dehydrogenase [NAD(P)+] activity"/>
    <property type="evidence" value="ECO:0007669"/>
    <property type="project" value="UniProtKB-EC"/>
</dbReference>
<gene>
    <name evidence="20" type="ORF">FA09DRAFT_332183</name>
</gene>
<dbReference type="Gene3D" id="1.10.1200.10">
    <property type="entry name" value="ACP-like"/>
    <property type="match status" value="1"/>
</dbReference>
<dbReference type="STRING" id="58919.A0A316Z2X0"/>
<feature type="compositionally biased region" description="Low complexity" evidence="18">
    <location>
        <begin position="958"/>
        <end position="976"/>
    </location>
</feature>
<dbReference type="EC" id="1.2.1.95" evidence="5"/>
<evidence type="ECO:0000256" key="10">
    <source>
        <dbReference type="ARBA" id="ARBA00022857"/>
    </source>
</evidence>
<dbReference type="SUPFAM" id="SSF47336">
    <property type="entry name" value="ACP-like"/>
    <property type="match status" value="1"/>
</dbReference>
<feature type="region of interest" description="Disordered" evidence="18">
    <location>
        <begin position="940"/>
        <end position="976"/>
    </location>
</feature>
<feature type="region of interest" description="Disordered" evidence="18">
    <location>
        <begin position="69"/>
        <end position="90"/>
    </location>
</feature>
<comment type="pathway">
    <text evidence="3">Amino-acid biosynthesis; L-lysine biosynthesis via AAA pathway; L-lysine from L-alpha-aminoadipate (fungal route): step 1/3.</text>
</comment>
<dbReference type="GeneID" id="37270897"/>
<protein>
    <recommendedName>
        <fullName evidence="14">Alpha-aminoadipate reductase</fullName>
        <ecNumber evidence="6">1.2.1.31</ecNumber>
        <ecNumber evidence="5">1.2.1.95</ecNumber>
    </recommendedName>
    <alternativeName>
        <fullName evidence="13">L-aminoadipate-semialdehyde dehydrogenase</fullName>
    </alternativeName>
</protein>
<feature type="domain" description="Carrier" evidence="19">
    <location>
        <begin position="975"/>
        <end position="1052"/>
    </location>
</feature>
<evidence type="ECO:0000256" key="4">
    <source>
        <dbReference type="ARBA" id="ARBA00006432"/>
    </source>
</evidence>
<comment type="catalytic activity">
    <reaction evidence="17">
        <text>(S)-2-amino-6-oxohexanoate + NADP(+) + H2O = L-2-aminoadipate + NADPH + 2 H(+)</text>
        <dbReference type="Rhea" id="RHEA:12304"/>
        <dbReference type="ChEBI" id="CHEBI:15377"/>
        <dbReference type="ChEBI" id="CHEBI:15378"/>
        <dbReference type="ChEBI" id="CHEBI:57783"/>
        <dbReference type="ChEBI" id="CHEBI:58321"/>
        <dbReference type="ChEBI" id="CHEBI:58349"/>
        <dbReference type="ChEBI" id="CHEBI:58672"/>
        <dbReference type="EC" id="1.2.1.31"/>
    </reaction>
</comment>
<dbReference type="InterPro" id="IPR014397">
    <property type="entry name" value="Lys2"/>
</dbReference>
<dbReference type="SMART" id="SM00823">
    <property type="entry name" value="PKS_PP"/>
    <property type="match status" value="1"/>
</dbReference>
<evidence type="ECO:0000313" key="20">
    <source>
        <dbReference type="EMBL" id="PWN95252.1"/>
    </source>
</evidence>
<evidence type="ECO:0000256" key="15">
    <source>
        <dbReference type="ARBA" id="ARBA00048260"/>
    </source>
</evidence>
<evidence type="ECO:0000256" key="13">
    <source>
        <dbReference type="ARBA" id="ARBA00031335"/>
    </source>
</evidence>
<evidence type="ECO:0000256" key="14">
    <source>
        <dbReference type="ARBA" id="ARBA00032195"/>
    </source>
</evidence>
<dbReference type="PROSITE" id="PS50075">
    <property type="entry name" value="CARRIER"/>
    <property type="match status" value="1"/>
</dbReference>
<keyword evidence="21" id="KW-1185">Reference proteome</keyword>
<evidence type="ECO:0000256" key="18">
    <source>
        <dbReference type="SAM" id="MobiDB-lite"/>
    </source>
</evidence>
<dbReference type="RefSeq" id="XP_025595531.1">
    <property type="nucleotide sequence ID" value="XM_025743353.1"/>
</dbReference>
<proteinExistence type="inferred from homology"/>
<sequence length="1567" mass="166137">MAVSGDAAAAARLERWHARLQSLPAIALPTDYPRPSSSQVVQALTSATLSSKARNGLVRLTLHHALDADGEAASDSSDDDDDDDEAAAARDAATPTPFHLLLAAFAVLLHRYTGDTDLLIGSSSPLDGTPLILRIPIEAADPFWQIVRRVQAVEAEAAADNAPYDAIVARLEQDRAAAAAGMPSAPIFRVRFFDELAGRERNFLQSTSLTTDLTLFVTPPGAAPADDASSSMSGSTATLRGGSSGPPTPSAHSFRSPVVPAIALHASYNALLFSSSRISLLLAHLSHVIIAAASNPSMLVGSIALRTHAEDAVLPDPRKDLDFCGFQGAITHIFERNAAAHPQRRAIIESLSGPPNALDLPAPASLTREISYDELDRASNVLAHHLLANGLQREDVVTVYAHRSADLVVAVLGTLKAGGTFSVIDPAYPPSRQNIYLQVARPRALVVLSKAGTLHPAVRKCIEEELELRVEVPALELVSQGDGLGVRGGATSVGGADVFEQVQKLASQSTGVILGPDSVGTLSFTSGSTGIPKGVRGRHHSLTHFFPWMGERFGLGPQSRFTMLSGIAHDPIQRDIFTPLFFGAELHVPTPDDIGTPGRLAEWMAATGATVTHLTPAMGQLLSAQAVAAIPELRNAFFVGDVLTKRDCTRLQALARNVRIINMYGTTETQRAVSYFAIPPVAERPTFLATQKDIMPAGQGMIDVQLLVVNRHERTATCAVGEVGEIYVRSGGLAEGYLGPPEVTAEKFVSNFLAPGAQYNDTLRGTPPGEFWHGVRDRMYRTGDLGRYLPDGTVECTGRADDQVKIRGFRIELGEIDTHLSRHAHVRENVTLVRRDKDEEKVLVSYFVPGPGAASLEEVSSADEGADAAPKDSTSAAGLVRGMRRHRQLIKDIRDHLKKKLPAYSIPTLFVPLARLPLNPNGKIDKPALPFPDTALASAAMSANPRKKGSDAAATNGSSADSGDEPSASADADARAPSPTEAAIQALFATLLPSCPRPVPLNESFFDLGGHSILATRLVFDMRKQFVVGVPLGAVFDHPTAEGLAAEVDRLRDADLNLGVIPAAPAAGDVAAVPAAAVTPEDDYAGDVEPLLRTLPESFVGSGALANIGRSESATPQHRTILLTGATGFLGAFVLRDLLAQRKSSVARVIAHVRARDAEQGLARLREGGEGRGAWDEEWVSSGRLQVVVGDLAQERLGLTQQQWIQLAHDVDAIVHNGALVHWVYPYTKLRAANVLSTVATILLCATGKPKTLTFVSSTSALDTDHFVNLSDSILRGGGGAAPLSAAGKPFAGVPETDDLAGSRRGLGTGYGQSKWVSERLVMACAARGLRASIVRPGYVVGDSRSAVTNTDDFIWRLVKGSTQLGLVPDMHNTINMVPVDHVARVTALAALATAREAGDVPGTAARVYHVTAHPLIRFNELLSGLSRHGWETKRTEYVQWRSQLEEHVLKSAPQEGTAEAVEANALFPLLHFVLDDLPTSTKSPELDDQHTQALLDAVNEGAAAGTVMGVSEALVSTYLAWLVAVGFLDRPVREVGQPAADGGAVEALPVLAEGAGLKAIGRGSAN</sequence>
<evidence type="ECO:0000256" key="7">
    <source>
        <dbReference type="ARBA" id="ARBA00022450"/>
    </source>
</evidence>
<dbReference type="InterPro" id="IPR020806">
    <property type="entry name" value="PKS_PP-bd"/>
</dbReference>
<dbReference type="PROSITE" id="PS00455">
    <property type="entry name" value="AMP_BINDING"/>
    <property type="match status" value="1"/>
</dbReference>
<dbReference type="Gene3D" id="3.30.300.30">
    <property type="match status" value="1"/>
</dbReference>
<dbReference type="NCBIfam" id="TIGR03443">
    <property type="entry name" value="alpha_am_amid"/>
    <property type="match status" value="1"/>
</dbReference>
<comment type="similarity">
    <text evidence="4">Belongs to the ATP-dependent AMP-binding enzyme family.</text>
</comment>
<evidence type="ECO:0000256" key="16">
    <source>
        <dbReference type="ARBA" id="ARBA00048414"/>
    </source>
</evidence>
<dbReference type="SUPFAM" id="SSF56801">
    <property type="entry name" value="Acetyl-CoA synthetase-like"/>
    <property type="match status" value="1"/>
</dbReference>
<dbReference type="EMBL" id="KZ819305">
    <property type="protein sequence ID" value="PWN95252.1"/>
    <property type="molecule type" value="Genomic_DNA"/>
</dbReference>
<dbReference type="PIRSF" id="PIRSF001617">
    <property type="entry name" value="Alpha-AR"/>
    <property type="match status" value="1"/>
</dbReference>
<evidence type="ECO:0000256" key="11">
    <source>
        <dbReference type="ARBA" id="ARBA00023002"/>
    </source>
</evidence>
<dbReference type="InterPro" id="IPR010080">
    <property type="entry name" value="Thioester_reductase-like_dom"/>
</dbReference>
<feature type="compositionally biased region" description="Acidic residues" evidence="18">
    <location>
        <begin position="69"/>
        <end position="86"/>
    </location>
</feature>
<dbReference type="GO" id="GO:0031177">
    <property type="term" value="F:phosphopantetheine binding"/>
    <property type="evidence" value="ECO:0007669"/>
    <property type="project" value="InterPro"/>
</dbReference>
<keyword evidence="11" id="KW-0560">Oxidoreductase</keyword>
<comment type="catalytic activity">
    <reaction evidence="16">
        <text>(S)-2-amino-6-oxohexanoate + NAD(+) + H2O = L-2-aminoadipate + NADH + 2 H(+)</text>
        <dbReference type="Rhea" id="RHEA:12308"/>
        <dbReference type="ChEBI" id="CHEBI:15377"/>
        <dbReference type="ChEBI" id="CHEBI:15378"/>
        <dbReference type="ChEBI" id="CHEBI:57540"/>
        <dbReference type="ChEBI" id="CHEBI:57945"/>
        <dbReference type="ChEBI" id="CHEBI:58321"/>
        <dbReference type="ChEBI" id="CHEBI:58672"/>
        <dbReference type="EC" id="1.2.1.31"/>
    </reaction>
</comment>
<reference evidence="20 21" key="1">
    <citation type="journal article" date="2018" name="Mol. Biol. Evol.">
        <title>Broad Genomic Sampling Reveals a Smut Pathogenic Ancestry of the Fungal Clade Ustilaginomycotina.</title>
        <authorList>
            <person name="Kijpornyongpan T."/>
            <person name="Mondo S.J."/>
            <person name="Barry K."/>
            <person name="Sandor L."/>
            <person name="Lee J."/>
            <person name="Lipzen A."/>
            <person name="Pangilinan J."/>
            <person name="LaButti K."/>
            <person name="Hainaut M."/>
            <person name="Henrissat B."/>
            <person name="Grigoriev I.V."/>
            <person name="Spatafora J.W."/>
            <person name="Aime M.C."/>
        </authorList>
    </citation>
    <scope>NUCLEOTIDE SEQUENCE [LARGE SCALE GENOMIC DNA]</scope>
    <source>
        <strain evidence="20 21">MCA 4186</strain>
    </source>
</reference>
<dbReference type="InterPro" id="IPR042099">
    <property type="entry name" value="ANL_N_sf"/>
</dbReference>
<dbReference type="Pfam" id="PF07993">
    <property type="entry name" value="NAD_binding_4"/>
    <property type="match status" value="1"/>
</dbReference>
<evidence type="ECO:0000259" key="19">
    <source>
        <dbReference type="PROSITE" id="PS50075"/>
    </source>
</evidence>
<dbReference type="InterPro" id="IPR036291">
    <property type="entry name" value="NAD(P)-bd_dom_sf"/>
</dbReference>
<dbReference type="OrthoDB" id="329835at2759"/>
<comment type="catalytic activity">
    <reaction evidence="15">
        <text>(S)-2-amino-6-oxohexanoate + AMP + diphosphate + NADP(+) = L-2-aminoadipate + ATP + NADPH + H(+)</text>
        <dbReference type="Rhea" id="RHEA:46936"/>
        <dbReference type="ChEBI" id="CHEBI:15378"/>
        <dbReference type="ChEBI" id="CHEBI:30616"/>
        <dbReference type="ChEBI" id="CHEBI:33019"/>
        <dbReference type="ChEBI" id="CHEBI:57783"/>
        <dbReference type="ChEBI" id="CHEBI:58321"/>
        <dbReference type="ChEBI" id="CHEBI:58349"/>
        <dbReference type="ChEBI" id="CHEBI:58672"/>
        <dbReference type="ChEBI" id="CHEBI:456215"/>
        <dbReference type="EC" id="1.2.1.95"/>
    </reaction>
</comment>
<dbReference type="UniPathway" id="UPA00033">
    <property type="reaction ID" value="UER00032"/>
</dbReference>
<dbReference type="PANTHER" id="PTHR44845:SF1">
    <property type="entry name" value="L-2-AMINOADIPATE REDUCTASE"/>
    <property type="match status" value="1"/>
</dbReference>
<name>A0A316Z2X0_9BASI</name>
<keyword evidence="9" id="KW-0028">Amino-acid biosynthesis</keyword>
<evidence type="ECO:0000256" key="12">
    <source>
        <dbReference type="ARBA" id="ARBA00023154"/>
    </source>
</evidence>
<evidence type="ECO:0000256" key="8">
    <source>
        <dbReference type="ARBA" id="ARBA00022553"/>
    </source>
</evidence>
<dbReference type="NCBIfam" id="TIGR01733">
    <property type="entry name" value="AA-adenyl-dom"/>
    <property type="match status" value="1"/>
</dbReference>
<dbReference type="EC" id="1.2.1.31" evidence="6"/>
<comment type="function">
    <text evidence="2">Catalyzes the activation of alpha-aminoadipate by ATP-dependent adenylation and the reduction of activated alpha-aminoadipate by NADPH. The activated alpha-aminoadipate is bound to the phosphopantheinyl group of the enzyme itself before it is reduced to (S)-2-amino-6-oxohexanoate.</text>
</comment>
<dbReference type="InterPro" id="IPR000873">
    <property type="entry name" value="AMP-dep_synth/lig_dom"/>
</dbReference>
<dbReference type="NCBIfam" id="TIGR01746">
    <property type="entry name" value="Thioester-redct"/>
    <property type="match status" value="1"/>
</dbReference>
<dbReference type="InterPro" id="IPR006162">
    <property type="entry name" value="Ppantetheine_attach_site"/>
</dbReference>
<evidence type="ECO:0000256" key="1">
    <source>
        <dbReference type="ARBA" id="ARBA00001957"/>
    </source>
</evidence>
<organism evidence="20 21">
    <name type="scientific">Tilletiopsis washingtonensis</name>
    <dbReference type="NCBI Taxonomy" id="58919"/>
    <lineage>
        <taxon>Eukaryota</taxon>
        <taxon>Fungi</taxon>
        <taxon>Dikarya</taxon>
        <taxon>Basidiomycota</taxon>
        <taxon>Ustilaginomycotina</taxon>
        <taxon>Exobasidiomycetes</taxon>
        <taxon>Entylomatales</taxon>
        <taxon>Entylomatales incertae sedis</taxon>
        <taxon>Tilletiopsis</taxon>
    </lineage>
</organism>
<feature type="region of interest" description="Disordered" evidence="18">
    <location>
        <begin position="858"/>
        <end position="877"/>
    </location>
</feature>
<feature type="region of interest" description="Disordered" evidence="18">
    <location>
        <begin position="223"/>
        <end position="252"/>
    </location>
</feature>
<comment type="cofactor">
    <cofactor evidence="1">
        <name>pantetheine 4'-phosphate</name>
        <dbReference type="ChEBI" id="CHEBI:47942"/>
    </cofactor>
</comment>
<evidence type="ECO:0000313" key="21">
    <source>
        <dbReference type="Proteomes" id="UP000245946"/>
    </source>
</evidence>
<evidence type="ECO:0000256" key="6">
    <source>
        <dbReference type="ARBA" id="ARBA00013073"/>
    </source>
</evidence>
<dbReference type="PROSITE" id="PS00012">
    <property type="entry name" value="PHOSPHOPANTETHEINE"/>
    <property type="match status" value="1"/>
</dbReference>
<dbReference type="SUPFAM" id="SSF52777">
    <property type="entry name" value="CoA-dependent acyltransferases"/>
    <property type="match status" value="1"/>
</dbReference>
<evidence type="ECO:0000256" key="3">
    <source>
        <dbReference type="ARBA" id="ARBA00004827"/>
    </source>
</evidence>
<dbReference type="Gene3D" id="3.40.50.12780">
    <property type="entry name" value="N-terminal domain of ligase-like"/>
    <property type="match status" value="1"/>
</dbReference>
<feature type="compositionally biased region" description="Low complexity" evidence="18">
    <location>
        <begin position="223"/>
        <end position="238"/>
    </location>
</feature>
<dbReference type="Pfam" id="PF00501">
    <property type="entry name" value="AMP-binding"/>
    <property type="match status" value="1"/>
</dbReference>
<dbReference type="CDD" id="cd05235">
    <property type="entry name" value="SDR_e1"/>
    <property type="match status" value="1"/>
</dbReference>
<keyword evidence="10" id="KW-0521">NADP</keyword>
<keyword evidence="12" id="KW-0457">Lysine biosynthesis</keyword>
<dbReference type="Pfam" id="PF00550">
    <property type="entry name" value="PP-binding"/>
    <property type="match status" value="1"/>
</dbReference>
<dbReference type="InterPro" id="IPR020845">
    <property type="entry name" value="AMP-binding_CS"/>
</dbReference>
<dbReference type="SUPFAM" id="SSF51735">
    <property type="entry name" value="NAD(P)-binding Rossmann-fold domains"/>
    <property type="match status" value="1"/>
</dbReference>
<dbReference type="InterPro" id="IPR045851">
    <property type="entry name" value="AMP-bd_C_sf"/>
</dbReference>
<evidence type="ECO:0000256" key="17">
    <source>
        <dbReference type="ARBA" id="ARBA00049537"/>
    </source>
</evidence>
<accession>A0A316Z2X0</accession>
<dbReference type="PANTHER" id="PTHR44845">
    <property type="entry name" value="CARRIER DOMAIN-CONTAINING PROTEIN"/>
    <property type="match status" value="1"/>
</dbReference>
<evidence type="ECO:0000256" key="5">
    <source>
        <dbReference type="ARBA" id="ARBA00012913"/>
    </source>
</evidence>
<dbReference type="InterPro" id="IPR009081">
    <property type="entry name" value="PP-bd_ACP"/>
</dbReference>
<evidence type="ECO:0000256" key="2">
    <source>
        <dbReference type="ARBA" id="ARBA00003499"/>
    </source>
</evidence>
<dbReference type="Proteomes" id="UP000245946">
    <property type="component" value="Unassembled WGS sequence"/>
</dbReference>
<dbReference type="Gene3D" id="3.30.559.30">
    <property type="entry name" value="Nonribosomal peptide synthetase, condensation domain"/>
    <property type="match status" value="1"/>
</dbReference>